<reference evidence="4" key="2">
    <citation type="submission" date="2017-12" db="EMBL/GenBank/DDBJ databases">
        <title>Genome sequence of the Bar-tailed Godwit (Limosa lapponica baueri).</title>
        <authorList>
            <person name="Lima N.C.B."/>
            <person name="Parody-Merino A.M."/>
            <person name="Battley P.F."/>
            <person name="Fidler A.E."/>
            <person name="Prosdocimi F."/>
        </authorList>
    </citation>
    <scope>NUCLEOTIDE SEQUENCE [LARGE SCALE GENOMIC DNA]</scope>
</reference>
<feature type="coiled-coil region" evidence="1">
    <location>
        <begin position="15"/>
        <end position="87"/>
    </location>
</feature>
<evidence type="ECO:0000256" key="2">
    <source>
        <dbReference type="SAM" id="MobiDB-lite"/>
    </source>
</evidence>
<dbReference type="OrthoDB" id="418358at2759"/>
<dbReference type="GO" id="GO:0030496">
    <property type="term" value="C:midbody"/>
    <property type="evidence" value="ECO:0007669"/>
    <property type="project" value="TreeGrafter"/>
</dbReference>
<keyword evidence="1" id="KW-0175">Coiled coil</keyword>
<dbReference type="SUPFAM" id="SSF75704">
    <property type="entry name" value="Mitotic arrest deficient-like 1, Mad1"/>
    <property type="match status" value="1"/>
</dbReference>
<keyword evidence="4" id="KW-1185">Reference proteome</keyword>
<reference evidence="4" key="1">
    <citation type="submission" date="2017-11" db="EMBL/GenBank/DDBJ databases">
        <authorList>
            <person name="Lima N.C."/>
            <person name="Parody-Merino A.M."/>
            <person name="Battley P.F."/>
            <person name="Fidler A.E."/>
            <person name="Prosdocimi F."/>
        </authorList>
    </citation>
    <scope>NUCLEOTIDE SEQUENCE [LARGE SCALE GENOMIC DNA]</scope>
</reference>
<dbReference type="Proteomes" id="UP000233556">
    <property type="component" value="Unassembled WGS sequence"/>
</dbReference>
<evidence type="ECO:0000256" key="1">
    <source>
        <dbReference type="SAM" id="Coils"/>
    </source>
</evidence>
<dbReference type="EMBL" id="KZ527545">
    <property type="protein sequence ID" value="PKU27416.1"/>
    <property type="molecule type" value="Genomic_DNA"/>
</dbReference>
<dbReference type="PANTHER" id="PTHR15726:SF6">
    <property type="entry name" value="RAB11 FAMILY-INTERACTING PROTEIN 3"/>
    <property type="match status" value="1"/>
</dbReference>
<evidence type="ECO:0000313" key="3">
    <source>
        <dbReference type="EMBL" id="PKU27416.1"/>
    </source>
</evidence>
<accession>A0A2I0T0U9</accession>
<protein>
    <submittedName>
        <fullName evidence="3">Uncharacterized protein</fullName>
    </submittedName>
</protein>
<dbReference type="GO" id="GO:0055038">
    <property type="term" value="C:recycling endosome membrane"/>
    <property type="evidence" value="ECO:0007669"/>
    <property type="project" value="TreeGrafter"/>
</dbReference>
<gene>
    <name evidence="3" type="ORF">llap_22280</name>
</gene>
<dbReference type="InterPro" id="IPR051977">
    <property type="entry name" value="Rab11-interacting_regulator"/>
</dbReference>
<organism evidence="3 4">
    <name type="scientific">Limosa lapponica baueri</name>
    <dbReference type="NCBI Taxonomy" id="1758121"/>
    <lineage>
        <taxon>Eukaryota</taxon>
        <taxon>Metazoa</taxon>
        <taxon>Chordata</taxon>
        <taxon>Craniata</taxon>
        <taxon>Vertebrata</taxon>
        <taxon>Euteleostomi</taxon>
        <taxon>Archelosauria</taxon>
        <taxon>Archosauria</taxon>
        <taxon>Dinosauria</taxon>
        <taxon>Saurischia</taxon>
        <taxon>Theropoda</taxon>
        <taxon>Coelurosauria</taxon>
        <taxon>Aves</taxon>
        <taxon>Neognathae</taxon>
        <taxon>Neoaves</taxon>
        <taxon>Charadriiformes</taxon>
        <taxon>Scolopacidae</taxon>
        <taxon>Limosa</taxon>
    </lineage>
</organism>
<dbReference type="AlphaFoldDB" id="A0A2I0T0U9"/>
<sequence length="143" mass="16174">MWTPRKGLLIQQSLIEDLRKQLEHLQLFKLEAEQRRGRSSSVGLQEYNSRTRETELEQEIKQLKQDNRNLKEQNDELNGQIINLSIQGAKNLFSASFSESLAAEISSVSRDEPEPARGGRKAGGSPRDPSTYSSSSWSSGPWQ</sequence>
<feature type="compositionally biased region" description="Low complexity" evidence="2">
    <location>
        <begin position="125"/>
        <end position="143"/>
    </location>
</feature>
<dbReference type="GO" id="GO:0032154">
    <property type="term" value="C:cleavage furrow"/>
    <property type="evidence" value="ECO:0007669"/>
    <property type="project" value="TreeGrafter"/>
</dbReference>
<dbReference type="GO" id="GO:0032465">
    <property type="term" value="P:regulation of cytokinesis"/>
    <property type="evidence" value="ECO:0007669"/>
    <property type="project" value="TreeGrafter"/>
</dbReference>
<feature type="region of interest" description="Disordered" evidence="2">
    <location>
        <begin position="104"/>
        <end position="143"/>
    </location>
</feature>
<dbReference type="GO" id="GO:0030139">
    <property type="term" value="C:endocytic vesicle"/>
    <property type="evidence" value="ECO:0007669"/>
    <property type="project" value="TreeGrafter"/>
</dbReference>
<dbReference type="GO" id="GO:0032456">
    <property type="term" value="P:endocytic recycling"/>
    <property type="evidence" value="ECO:0007669"/>
    <property type="project" value="TreeGrafter"/>
</dbReference>
<proteinExistence type="predicted"/>
<dbReference type="PANTHER" id="PTHR15726">
    <property type="entry name" value="RAB11-FAMILY INTERACTING PROTEIN"/>
    <property type="match status" value="1"/>
</dbReference>
<name>A0A2I0T0U9_LIMLA</name>
<evidence type="ECO:0000313" key="4">
    <source>
        <dbReference type="Proteomes" id="UP000233556"/>
    </source>
</evidence>